<evidence type="ECO:0000256" key="1">
    <source>
        <dbReference type="ARBA" id="ARBA00010136"/>
    </source>
</evidence>
<evidence type="ECO:0000256" key="2">
    <source>
        <dbReference type="ARBA" id="ARBA00022438"/>
    </source>
</evidence>
<dbReference type="InterPro" id="IPR050344">
    <property type="entry name" value="Peptidase_M1_aminopeptidases"/>
</dbReference>
<dbReference type="InterPro" id="IPR042097">
    <property type="entry name" value="Aminopeptidase_N-like_N_sf"/>
</dbReference>
<dbReference type="GO" id="GO:0043171">
    <property type="term" value="P:peptide catabolic process"/>
    <property type="evidence" value="ECO:0007669"/>
    <property type="project" value="TreeGrafter"/>
</dbReference>
<dbReference type="PANTHER" id="PTHR11533">
    <property type="entry name" value="PROTEASE M1 ZINC METALLOPROTEASE"/>
    <property type="match status" value="1"/>
</dbReference>
<evidence type="ECO:0000256" key="4">
    <source>
        <dbReference type="ARBA" id="ARBA00022723"/>
    </source>
</evidence>
<evidence type="ECO:0000256" key="8">
    <source>
        <dbReference type="PIRSR" id="PIRSR634016-1"/>
    </source>
</evidence>
<dbReference type="AlphaFoldDB" id="A0A4Q9MUA5"/>
<accession>A0A4Q9MUA5</accession>
<comment type="cofactor">
    <cofactor evidence="9 11">
        <name>Zn(2+)</name>
        <dbReference type="ChEBI" id="CHEBI:29105"/>
    </cofactor>
    <text evidence="9 11">Binds 1 zinc ion per subunit.</text>
</comment>
<dbReference type="Gene3D" id="2.60.40.1910">
    <property type="match status" value="1"/>
</dbReference>
<dbReference type="FunFam" id="1.10.390.10:FF:000006">
    <property type="entry name" value="Puromycin-sensitive aminopeptidase"/>
    <property type="match status" value="1"/>
</dbReference>
<evidence type="ECO:0000256" key="11">
    <source>
        <dbReference type="RuleBase" id="RU364040"/>
    </source>
</evidence>
<gene>
    <name evidence="15" type="ORF">BD311DRAFT_754934</name>
</gene>
<dbReference type="InterPro" id="IPR024571">
    <property type="entry name" value="ERAP1-like_C_dom"/>
</dbReference>
<feature type="binding site" evidence="9">
    <location>
        <position position="358"/>
    </location>
    <ligand>
        <name>Zn(2+)</name>
        <dbReference type="ChEBI" id="CHEBI:29105"/>
        <note>catalytic</note>
    </ligand>
</feature>
<keyword evidence="6 9" id="KW-0862">Zinc</keyword>
<keyword evidence="7 11" id="KW-0482">Metalloprotease</keyword>
<dbReference type="InterPro" id="IPR001930">
    <property type="entry name" value="Peptidase_M1"/>
</dbReference>
<organism evidence="15">
    <name type="scientific">Dichomitus squalens</name>
    <dbReference type="NCBI Taxonomy" id="114155"/>
    <lineage>
        <taxon>Eukaryota</taxon>
        <taxon>Fungi</taxon>
        <taxon>Dikarya</taxon>
        <taxon>Basidiomycota</taxon>
        <taxon>Agaricomycotina</taxon>
        <taxon>Agaricomycetes</taxon>
        <taxon>Polyporales</taxon>
        <taxon>Polyporaceae</taxon>
        <taxon>Dichomitus</taxon>
    </lineage>
</organism>
<dbReference type="InterPro" id="IPR027268">
    <property type="entry name" value="Peptidase_M4/M1_CTD_sf"/>
</dbReference>
<dbReference type="GO" id="GO:0005737">
    <property type="term" value="C:cytoplasm"/>
    <property type="evidence" value="ECO:0007669"/>
    <property type="project" value="TreeGrafter"/>
</dbReference>
<dbReference type="Proteomes" id="UP000292957">
    <property type="component" value="Unassembled WGS sequence"/>
</dbReference>
<sequence length="900" mass="101851">MSEEFAPQKDYRLPKNIAPEHYDLTIWTDLQDLKFSGTVEISLRIGTDTSTVVLNSLALEFSEVSLHSYALQNTQTPSATEIDDTRQRVIFTFPDVLPANSTARLKIAFKADVSSQMMGYYRSTGGKDSKTVYALTQFQPTAARRAFPCWDEPNFKATFAITMISRKDTVNISNMPVAHEEVYTPQLEVEEGSWIANTFASLLHPSDWKITTFETTPPMSSYIIAYANGPFEYIESSYKSTLSGKVRPLRFYGTANAIPHAQFALDTVTKIMPIYEQMFDIEYPLPKLDIFAVDDFDLGGMENWGLVICRTQYLLHDPTSNDVQNQQSVASMVGHEVAHMWFGDITTMEWWDNLYLNEGFATLMGDKAILGKRVWPEWKPDSEFLGSSFFQARQLDAKLSSHPVEVECPNEDSILQIFDALSYAKAASVLRMLSSHVGEHQFLKGVSIYLKKHLYKNAVTKDLWEGIQAATNLDIPKIMDTWIKEMGYPVLTVTETEDGLHIRQDRFLETGPAEEKHNQIIWTVPLSILTVSDDGKPTVQKHIFDTRENFYSLETSKVFKLNVDTTGFYAVQYSPERLVRLGRTAALPDSPFSLSDRIGLVWDASALAKAGYAPVSSAFALIRMLQGEKEYFVWDTIATNIEEIVSTWYEKPQVVELLNAFRRDLFVPVVKRLGLKYSISDSPNDRLLRTLAVRQAAAAGNPEVVAELKAWYAHLLQTGNDSKIPSELQGVTFKVGVGEGGRPEWEYAKQLASNPKNPAQGVAALYAVGASKDLGLAEETFQFALTGVRDQDIPRCLSGLQQNPLTRKFLAERVKDRFDELEKRYAGTFNFKRFIEVSFRYLSSDKDYEATAAFFKDRDTAAYDQALRQSLDNIKTRAAWVKRSTEELTEWLKRRPEGER</sequence>
<evidence type="ECO:0000256" key="5">
    <source>
        <dbReference type="ARBA" id="ARBA00022801"/>
    </source>
</evidence>
<evidence type="ECO:0000256" key="7">
    <source>
        <dbReference type="ARBA" id="ARBA00023049"/>
    </source>
</evidence>
<dbReference type="Pfam" id="PF11838">
    <property type="entry name" value="ERAP1_C"/>
    <property type="match status" value="1"/>
</dbReference>
<dbReference type="Gene3D" id="1.10.390.10">
    <property type="entry name" value="Neutral Protease Domain 2"/>
    <property type="match status" value="1"/>
</dbReference>
<evidence type="ECO:0000256" key="3">
    <source>
        <dbReference type="ARBA" id="ARBA00022670"/>
    </source>
</evidence>
<reference evidence="15" key="1">
    <citation type="submission" date="2019-01" db="EMBL/GenBank/DDBJ databases">
        <title>Draft genome sequences of three monokaryotic isolates of the white-rot basidiomycete fungus Dichomitus squalens.</title>
        <authorList>
            <consortium name="DOE Joint Genome Institute"/>
            <person name="Lopez S.C."/>
            <person name="Andreopoulos B."/>
            <person name="Pangilinan J."/>
            <person name="Lipzen A."/>
            <person name="Riley R."/>
            <person name="Ahrendt S."/>
            <person name="Ng V."/>
            <person name="Barry K."/>
            <person name="Daum C."/>
            <person name="Grigoriev I.V."/>
            <person name="Hilden K.S."/>
            <person name="Makela M.R."/>
            <person name="de Vries R.P."/>
        </authorList>
    </citation>
    <scope>NUCLEOTIDE SEQUENCE [LARGE SCALE GENOMIC DNA]</scope>
    <source>
        <strain evidence="15">OM18370.1</strain>
    </source>
</reference>
<dbReference type="InterPro" id="IPR045357">
    <property type="entry name" value="Aminopeptidase_N-like_N"/>
</dbReference>
<evidence type="ECO:0000256" key="10">
    <source>
        <dbReference type="PIRSR" id="PIRSR634016-4"/>
    </source>
</evidence>
<dbReference type="GO" id="GO:0070006">
    <property type="term" value="F:metalloaminopeptidase activity"/>
    <property type="evidence" value="ECO:0007669"/>
    <property type="project" value="TreeGrafter"/>
</dbReference>
<dbReference type="EC" id="3.4.11.-" evidence="11"/>
<comment type="similarity">
    <text evidence="1 11">Belongs to the peptidase M1 family.</text>
</comment>
<feature type="domain" description="Aminopeptidase N-like N-terminal" evidence="14">
    <location>
        <begin position="19"/>
        <end position="223"/>
    </location>
</feature>
<protein>
    <recommendedName>
        <fullName evidence="11">Aminopeptidase</fullName>
        <ecNumber evidence="11">3.4.11.-</ecNumber>
    </recommendedName>
</protein>
<evidence type="ECO:0000259" key="13">
    <source>
        <dbReference type="Pfam" id="PF11838"/>
    </source>
</evidence>
<dbReference type="SUPFAM" id="SSF63737">
    <property type="entry name" value="Leukotriene A4 hydrolase N-terminal domain"/>
    <property type="match status" value="1"/>
</dbReference>
<feature type="active site" description="Proton acceptor" evidence="8">
    <location>
        <position position="336"/>
    </location>
</feature>
<keyword evidence="5 11" id="KW-0378">Hydrolase</keyword>
<dbReference type="PRINTS" id="PR00756">
    <property type="entry name" value="ALADIPTASE"/>
</dbReference>
<evidence type="ECO:0000259" key="14">
    <source>
        <dbReference type="Pfam" id="PF17900"/>
    </source>
</evidence>
<dbReference type="GO" id="GO:0016020">
    <property type="term" value="C:membrane"/>
    <property type="evidence" value="ECO:0007669"/>
    <property type="project" value="TreeGrafter"/>
</dbReference>
<dbReference type="OrthoDB" id="10031169at2759"/>
<proteinExistence type="inferred from homology"/>
<dbReference type="GO" id="GO:0005615">
    <property type="term" value="C:extracellular space"/>
    <property type="evidence" value="ECO:0007669"/>
    <property type="project" value="TreeGrafter"/>
</dbReference>
<dbReference type="SUPFAM" id="SSF55486">
    <property type="entry name" value="Metalloproteases ('zincins'), catalytic domain"/>
    <property type="match status" value="1"/>
</dbReference>
<feature type="site" description="Transition state stabilizer" evidence="10">
    <location>
        <position position="423"/>
    </location>
</feature>
<feature type="binding site" evidence="9">
    <location>
        <position position="339"/>
    </location>
    <ligand>
        <name>Zn(2+)</name>
        <dbReference type="ChEBI" id="CHEBI:29105"/>
        <note>catalytic</note>
    </ligand>
</feature>
<dbReference type="InterPro" id="IPR034016">
    <property type="entry name" value="M1_APN-typ"/>
</dbReference>
<feature type="binding site" evidence="9">
    <location>
        <position position="335"/>
    </location>
    <ligand>
        <name>Zn(2+)</name>
        <dbReference type="ChEBI" id="CHEBI:29105"/>
        <note>catalytic</note>
    </ligand>
</feature>
<dbReference type="GO" id="GO:0006508">
    <property type="term" value="P:proteolysis"/>
    <property type="evidence" value="ECO:0007669"/>
    <property type="project" value="UniProtKB-KW"/>
</dbReference>
<keyword evidence="4 9" id="KW-0479">Metal-binding</keyword>
<evidence type="ECO:0000259" key="12">
    <source>
        <dbReference type="Pfam" id="PF01433"/>
    </source>
</evidence>
<dbReference type="EMBL" id="ML143407">
    <property type="protein sequence ID" value="TBU30202.1"/>
    <property type="molecule type" value="Genomic_DNA"/>
</dbReference>
<name>A0A4Q9MUA5_9APHY</name>
<evidence type="ECO:0000256" key="6">
    <source>
        <dbReference type="ARBA" id="ARBA00022833"/>
    </source>
</evidence>
<dbReference type="CDD" id="cd09601">
    <property type="entry name" value="M1_APN-Q_like"/>
    <property type="match status" value="1"/>
</dbReference>
<feature type="domain" description="Peptidase M1 membrane alanine aminopeptidase" evidence="12">
    <location>
        <begin position="263"/>
        <end position="482"/>
    </location>
</feature>
<dbReference type="Gene3D" id="1.25.50.20">
    <property type="match status" value="1"/>
</dbReference>
<dbReference type="InterPro" id="IPR014782">
    <property type="entry name" value="Peptidase_M1_dom"/>
</dbReference>
<dbReference type="Gene3D" id="2.60.40.1730">
    <property type="entry name" value="tricorn interacting facor f3 domain"/>
    <property type="match status" value="1"/>
</dbReference>
<feature type="domain" description="ERAP1-like C-terminal" evidence="13">
    <location>
        <begin position="559"/>
        <end position="875"/>
    </location>
</feature>
<keyword evidence="3 11" id="KW-0645">Protease</keyword>
<dbReference type="GO" id="GO:0008270">
    <property type="term" value="F:zinc ion binding"/>
    <property type="evidence" value="ECO:0007669"/>
    <property type="project" value="UniProtKB-UniRule"/>
</dbReference>
<dbReference type="Pfam" id="PF17900">
    <property type="entry name" value="Peptidase_M1_N"/>
    <property type="match status" value="1"/>
</dbReference>
<dbReference type="GO" id="GO:0042277">
    <property type="term" value="F:peptide binding"/>
    <property type="evidence" value="ECO:0007669"/>
    <property type="project" value="TreeGrafter"/>
</dbReference>
<evidence type="ECO:0000256" key="9">
    <source>
        <dbReference type="PIRSR" id="PIRSR634016-3"/>
    </source>
</evidence>
<evidence type="ECO:0000313" key="15">
    <source>
        <dbReference type="EMBL" id="TBU30202.1"/>
    </source>
</evidence>
<keyword evidence="2 11" id="KW-0031">Aminopeptidase</keyword>
<dbReference type="PANTHER" id="PTHR11533:SF174">
    <property type="entry name" value="PUROMYCIN-SENSITIVE AMINOPEPTIDASE-RELATED"/>
    <property type="match status" value="1"/>
</dbReference>
<dbReference type="Pfam" id="PF01433">
    <property type="entry name" value="Peptidase_M1"/>
    <property type="match status" value="1"/>
</dbReference>